<evidence type="ECO:0000259" key="1">
    <source>
        <dbReference type="Pfam" id="PF13847"/>
    </source>
</evidence>
<proteinExistence type="predicted"/>
<dbReference type="CDD" id="cd02440">
    <property type="entry name" value="AdoMet_MTases"/>
    <property type="match status" value="1"/>
</dbReference>
<name>X0XDC6_9ZZZZ</name>
<evidence type="ECO:0000313" key="2">
    <source>
        <dbReference type="EMBL" id="GAG41090.1"/>
    </source>
</evidence>
<dbReference type="Pfam" id="PF13847">
    <property type="entry name" value="Methyltransf_31"/>
    <property type="match status" value="1"/>
</dbReference>
<feature type="non-terminal residue" evidence="2">
    <location>
        <position position="159"/>
    </location>
</feature>
<gene>
    <name evidence="2" type="ORF">S01H1_62419</name>
</gene>
<accession>X0XDC6</accession>
<dbReference type="Gene3D" id="3.40.50.150">
    <property type="entry name" value="Vaccinia Virus protein VP39"/>
    <property type="match status" value="1"/>
</dbReference>
<feature type="domain" description="Methyltransferase" evidence="1">
    <location>
        <begin position="51"/>
        <end position="152"/>
    </location>
</feature>
<dbReference type="AlphaFoldDB" id="X0XDC6"/>
<protein>
    <recommendedName>
        <fullName evidence="1">Methyltransferase domain-containing protein</fullName>
    </recommendedName>
</protein>
<sequence length="159" mass="18548">MTSKRYNNFIKWNDEMIKKFDLEHYHENFNFIIRFIESRRVKCILKFLQADKQDKVIEIGCGAGDILGKIGKGKLTGLDISQYILNIAKKKYQSIKFVVGNAEDLPEEIKQNQYDKIFCSEVLEHVEHPNKVLDEINKIAKEDSVIVVSFPNEKQINKI</sequence>
<dbReference type="EMBL" id="BARS01040997">
    <property type="protein sequence ID" value="GAG41090.1"/>
    <property type="molecule type" value="Genomic_DNA"/>
</dbReference>
<organism evidence="2">
    <name type="scientific">marine sediment metagenome</name>
    <dbReference type="NCBI Taxonomy" id="412755"/>
    <lineage>
        <taxon>unclassified sequences</taxon>
        <taxon>metagenomes</taxon>
        <taxon>ecological metagenomes</taxon>
    </lineage>
</organism>
<dbReference type="InterPro" id="IPR025714">
    <property type="entry name" value="Methyltranfer_dom"/>
</dbReference>
<dbReference type="SUPFAM" id="SSF53335">
    <property type="entry name" value="S-adenosyl-L-methionine-dependent methyltransferases"/>
    <property type="match status" value="1"/>
</dbReference>
<reference evidence="2" key="1">
    <citation type="journal article" date="2014" name="Front. Microbiol.">
        <title>High frequency of phylogenetically diverse reductive dehalogenase-homologous genes in deep subseafloor sedimentary metagenomes.</title>
        <authorList>
            <person name="Kawai M."/>
            <person name="Futagami T."/>
            <person name="Toyoda A."/>
            <person name="Takaki Y."/>
            <person name="Nishi S."/>
            <person name="Hori S."/>
            <person name="Arai W."/>
            <person name="Tsubouchi T."/>
            <person name="Morono Y."/>
            <person name="Uchiyama I."/>
            <person name="Ito T."/>
            <person name="Fujiyama A."/>
            <person name="Inagaki F."/>
            <person name="Takami H."/>
        </authorList>
    </citation>
    <scope>NUCLEOTIDE SEQUENCE</scope>
    <source>
        <strain evidence="2">Expedition CK06-06</strain>
    </source>
</reference>
<dbReference type="PANTHER" id="PTHR43861:SF6">
    <property type="entry name" value="METHYLTRANSFERASE TYPE 11"/>
    <property type="match status" value="1"/>
</dbReference>
<comment type="caution">
    <text evidence="2">The sequence shown here is derived from an EMBL/GenBank/DDBJ whole genome shotgun (WGS) entry which is preliminary data.</text>
</comment>
<dbReference type="PANTHER" id="PTHR43861">
    <property type="entry name" value="TRANS-ACONITATE 2-METHYLTRANSFERASE-RELATED"/>
    <property type="match status" value="1"/>
</dbReference>
<dbReference type="InterPro" id="IPR029063">
    <property type="entry name" value="SAM-dependent_MTases_sf"/>
</dbReference>